<dbReference type="Pfam" id="PF15731">
    <property type="entry name" value="MqsA_antitoxin"/>
    <property type="match status" value="1"/>
</dbReference>
<reference evidence="2 3" key="1">
    <citation type="submission" date="2022-07" db="EMBL/GenBank/DDBJ databases">
        <title>Methylomonas rivi sp. nov., Methylomonas rosea sp. nov., Methylomonas aureus sp. nov. and Methylomonas subterranea sp. nov., four novel methanotrophs isolated from a freshwater creek and the deep terrestrial subsurface.</title>
        <authorList>
            <person name="Abin C."/>
            <person name="Sankaranarayanan K."/>
            <person name="Garner C."/>
            <person name="Sindelar R."/>
            <person name="Kotary K."/>
            <person name="Garner R."/>
            <person name="Barclay S."/>
            <person name="Lawson P."/>
            <person name="Krumholz L."/>
        </authorList>
    </citation>
    <scope>NUCLEOTIDE SEQUENCE [LARGE SCALE GENOMIC DNA]</scope>
    <source>
        <strain evidence="2 3">SURF-1</strain>
    </source>
</reference>
<accession>A0ABT1UJL5</accession>
<proteinExistence type="predicted"/>
<evidence type="ECO:0000313" key="2">
    <source>
        <dbReference type="EMBL" id="MCQ8181865.1"/>
    </source>
</evidence>
<comment type="caution">
    <text evidence="2">The sequence shown here is derived from an EMBL/GenBank/DDBJ whole genome shotgun (WGS) entry which is preliminary data.</text>
</comment>
<dbReference type="InterPro" id="IPR032758">
    <property type="entry name" value="MqsA/HigA-2"/>
</dbReference>
<gene>
    <name evidence="2" type="ORF">NP603_12165</name>
</gene>
<protein>
    <submittedName>
        <fullName evidence="2">Type II toxin-antitoxin system MqsA family antitoxin</fullName>
    </submittedName>
</protein>
<name>A0ABT1UJL5_9GAMM</name>
<dbReference type="EMBL" id="JANIBM010000013">
    <property type="protein sequence ID" value="MCQ8181865.1"/>
    <property type="molecule type" value="Genomic_DNA"/>
</dbReference>
<dbReference type="Proteomes" id="UP001524569">
    <property type="component" value="Unassembled WGS sequence"/>
</dbReference>
<evidence type="ECO:0000256" key="1">
    <source>
        <dbReference type="SAM" id="MobiDB-lite"/>
    </source>
</evidence>
<sequence>MKCLPCGAAELVRDTRDMPYTYKGESTIIPDVTGDFCLACGEVITDAEESRRTMALMLEFNKQVNASMLLDRLTHHCYILETGNESYRFRQSSEEAKVRIQAREKLKRSGKTPEDSLYEENLF</sequence>
<organism evidence="2 3">
    <name type="scientific">Methylomonas aurea</name>
    <dbReference type="NCBI Taxonomy" id="2952224"/>
    <lineage>
        <taxon>Bacteria</taxon>
        <taxon>Pseudomonadati</taxon>
        <taxon>Pseudomonadota</taxon>
        <taxon>Gammaproteobacteria</taxon>
        <taxon>Methylococcales</taxon>
        <taxon>Methylococcaceae</taxon>
        <taxon>Methylomonas</taxon>
    </lineage>
</organism>
<dbReference type="CDD" id="cd12870">
    <property type="entry name" value="MqsA"/>
    <property type="match status" value="1"/>
</dbReference>
<evidence type="ECO:0000313" key="3">
    <source>
        <dbReference type="Proteomes" id="UP001524569"/>
    </source>
</evidence>
<keyword evidence="3" id="KW-1185">Reference proteome</keyword>
<dbReference type="NCBIfam" id="TIGR03831">
    <property type="entry name" value="YgiT_finger"/>
    <property type="match status" value="1"/>
</dbReference>
<dbReference type="InterPro" id="IPR022453">
    <property type="entry name" value="Znf_MqsA-type"/>
</dbReference>
<feature type="region of interest" description="Disordered" evidence="1">
    <location>
        <begin position="104"/>
        <end position="123"/>
    </location>
</feature>
<dbReference type="Gene3D" id="3.10.20.860">
    <property type="match status" value="1"/>
</dbReference>